<dbReference type="GO" id="GO:0031380">
    <property type="term" value="C:nuclear RNA-directed RNA polymerase complex"/>
    <property type="evidence" value="ECO:0007669"/>
    <property type="project" value="TreeGrafter"/>
</dbReference>
<dbReference type="SMART" id="SM00356">
    <property type="entry name" value="ZnF_C3H1"/>
    <property type="match status" value="1"/>
</dbReference>
<dbReference type="SUPFAM" id="SSF90229">
    <property type="entry name" value="CCCH zinc finger"/>
    <property type="match status" value="1"/>
</dbReference>
<dbReference type="SUPFAM" id="SSF52540">
    <property type="entry name" value="P-loop containing nucleoside triphosphate hydrolases"/>
    <property type="match status" value="1"/>
</dbReference>
<keyword evidence="7" id="KW-0391">Immunity</keyword>
<feature type="domain" description="C3H1-type" evidence="9">
    <location>
        <begin position="3"/>
        <end position="31"/>
    </location>
</feature>
<dbReference type="InterPro" id="IPR000571">
    <property type="entry name" value="Znf_CCCH"/>
</dbReference>
<dbReference type="EMBL" id="WNWS01000247">
    <property type="protein sequence ID" value="KAE9973258.1"/>
    <property type="molecule type" value="Genomic_DNA"/>
</dbReference>
<feature type="domain" description="RZ-type" evidence="10">
    <location>
        <begin position="1620"/>
        <end position="1695"/>
    </location>
</feature>
<dbReference type="InterPro" id="IPR047187">
    <property type="entry name" value="SF1_C_Upf1"/>
</dbReference>
<keyword evidence="4 8" id="KW-0863">Zinc-finger</keyword>
<keyword evidence="3 8" id="KW-0479">Metal-binding</keyword>
<accession>A0A8H3UPG0</accession>
<dbReference type="Gene3D" id="3.40.50.300">
    <property type="entry name" value="P-loop containing nucleotide triphosphate hydrolases"/>
    <property type="match status" value="2"/>
</dbReference>
<dbReference type="Proteomes" id="UP000447873">
    <property type="component" value="Unassembled WGS sequence"/>
</dbReference>
<keyword evidence="6 8" id="KW-0862">Zinc</keyword>
<evidence type="ECO:0000313" key="12">
    <source>
        <dbReference type="Proteomes" id="UP000447873"/>
    </source>
</evidence>
<keyword evidence="5" id="KW-0547">Nucleotide-binding</keyword>
<dbReference type="Pfam" id="PF13086">
    <property type="entry name" value="AAA_11"/>
    <property type="match status" value="1"/>
</dbReference>
<keyword evidence="5" id="KW-0347">Helicase</keyword>
<dbReference type="GO" id="GO:0005737">
    <property type="term" value="C:cytoplasm"/>
    <property type="evidence" value="ECO:0007669"/>
    <property type="project" value="UniProtKB-SubCell"/>
</dbReference>
<evidence type="ECO:0000256" key="7">
    <source>
        <dbReference type="ARBA" id="ARBA00022859"/>
    </source>
</evidence>
<evidence type="ECO:0000256" key="5">
    <source>
        <dbReference type="ARBA" id="ARBA00022806"/>
    </source>
</evidence>
<dbReference type="GO" id="GO:0031048">
    <property type="term" value="P:regulatory ncRNA-mediated heterochromatin formation"/>
    <property type="evidence" value="ECO:0007669"/>
    <property type="project" value="TreeGrafter"/>
</dbReference>
<comment type="caution">
    <text evidence="11">The sequence shown here is derived from an EMBL/GenBank/DDBJ whole genome shotgun (WGS) entry which is preliminary data.</text>
</comment>
<dbReference type="InterPro" id="IPR036855">
    <property type="entry name" value="Znf_CCCH_sf"/>
</dbReference>
<dbReference type="PROSITE" id="PS50103">
    <property type="entry name" value="ZF_C3H1"/>
    <property type="match status" value="1"/>
</dbReference>
<dbReference type="FunFam" id="3.40.50.300:FF:001660">
    <property type="entry name" value="NF-X1 finger and helicase protein, putative"/>
    <property type="match status" value="1"/>
</dbReference>
<evidence type="ECO:0008006" key="13">
    <source>
        <dbReference type="Google" id="ProtNLM"/>
    </source>
</evidence>
<dbReference type="InterPro" id="IPR027417">
    <property type="entry name" value="P-loop_NTPase"/>
</dbReference>
<dbReference type="CDD" id="cd18808">
    <property type="entry name" value="SF1_C_Upf1"/>
    <property type="match status" value="1"/>
</dbReference>
<keyword evidence="5" id="KW-0067">ATP-binding</keyword>
<dbReference type="GO" id="GO:0008270">
    <property type="term" value="F:zinc ion binding"/>
    <property type="evidence" value="ECO:0007669"/>
    <property type="project" value="UniProtKB-KW"/>
</dbReference>
<organism evidence="11 12">
    <name type="scientific">Venturia inaequalis</name>
    <name type="common">Apple scab fungus</name>
    <dbReference type="NCBI Taxonomy" id="5025"/>
    <lineage>
        <taxon>Eukaryota</taxon>
        <taxon>Fungi</taxon>
        <taxon>Dikarya</taxon>
        <taxon>Ascomycota</taxon>
        <taxon>Pezizomycotina</taxon>
        <taxon>Dothideomycetes</taxon>
        <taxon>Pleosporomycetidae</taxon>
        <taxon>Venturiales</taxon>
        <taxon>Venturiaceae</taxon>
        <taxon>Venturia</taxon>
    </lineage>
</organism>
<evidence type="ECO:0000256" key="2">
    <source>
        <dbReference type="ARBA" id="ARBA00022490"/>
    </source>
</evidence>
<evidence type="ECO:0000313" key="11">
    <source>
        <dbReference type="EMBL" id="KAE9973258.1"/>
    </source>
</evidence>
<gene>
    <name evidence="11" type="ORF">EG328_004486</name>
</gene>
<reference evidence="11 12" key="1">
    <citation type="submission" date="2018-12" db="EMBL/GenBank/DDBJ databases">
        <title>Venturia inaequalis Genome Resource.</title>
        <authorList>
            <person name="Lichtner F.J."/>
        </authorList>
    </citation>
    <scope>NUCLEOTIDE SEQUENCE [LARGE SCALE GENOMIC DNA]</scope>
    <source>
        <strain evidence="11 12">120213</strain>
    </source>
</reference>
<evidence type="ECO:0000256" key="1">
    <source>
        <dbReference type="ARBA" id="ARBA00004496"/>
    </source>
</evidence>
<keyword evidence="5" id="KW-0378">Hydrolase</keyword>
<sequence>MAGFKKKPCHAWTSGQKCRFGDKCHYSHDGPQSQNSSNVQKDRVALTSSETKLRAWSFKLKGSESLLTIDKLSKFFQTAQQLIDSEAGVRQDVVKSLATEGGLTRIAQVASQQYPFGTVLPSVVLREQIIPLFNVLTHPEIFSSLLMEEPVAVICGFLYGIEGQRLIRLCNLVIQGLKDTPADSQEIDAYFIVSLQLLSKIIDTKTESQVNKNLHPIANSFDELVKQRNDSQEQPDLHEASMLLARIQYRLGLGSELPAAIPSRRAKAAKASFVMQREPAGGRHNNDFGDIAQIEIMPTFDEITSRRAEYLPHLKFDENYVQGLDGVFDRHFRLLREDTIGQLRDAVQAEMEKLQHRGSNHSRNGTRTYSYNNLAIERLVPDPRCGFKLEISFDQPAPSGQNILSDGELARKNWWLQSKRLDPDALVCLAEVAGATGTILFCTVDQGSKPKGDKHHGRQFPDDTKAEMQFRALYSSKERGFVSLVLEDPTAENIQKLLRLCRRQAGRSTTLLVEFPGILLPAFKPTLLALKQMKQTGDLPLKDMLVPSPVVDEEQVQITPPAYTQKRGFRYNLKCLMSDSSDLFLTPGQPFDAQKLQTGSLLDDAQSKALVDSLCRSLALIQGPPGTGKSFVGVALTKVLLANKEMMIGGVSQTGAKGRNDIGPIIVVTYTNHALDQLLEHLHHAGVKQIIRIGSGCKSEVLQDCNLRSVARTEQRTKHEKSSFGQLRKEKEKEVDPQFRILNTINDSHSPTALKDFLLLRWSHHHDELFEQSVDDEGFQEVVYKRTKAPQHVFGTWLARGLPGVLAPRSVKTLTGCRLVEMSRAERYKLYHAWETQFQEDLEQKLLDAMTAHVSVKNRLDAIQEETDLRCLRAANIIGLTTSGLARNLAMLRKLRSKVLICEEAGEVLEAHLLTTFLPSVEHAILIGDHQQLRPQVQNYELRSDSLQGKQYSLDISLFERLVHPGPGMQHLPYSTLETQRRMHPSISRLIRETMYPALKDAANVEEYPGIAGLRKRLFWLDHTKPEGGDEADANQTSHFNAYEVQMTAALVRHIVNQGVYRPEEIAVLTPYLGQLQRLRNALGSAFAIVLSDRDVSDLGKAGIEEAMVEGQLSAQSISQTTLLRALRLSTVDNFQGEEAKMIILSLVRSNSQNKVGFLGTSNRINVALSRAKHGMIIIGNSQSASAKVAMWAEITAMLTEDGNLGPSLELQCPRHPDTPISITTPDDFSKFSPEGGCGLKCGPSICGEVCPSAKYCQVCTTDEAVKATTVDFIEMSSYEEVDLNLTPIIVPPCGHFLTAQSMDAQMSMSQYYEMDDDDKITGVKQTLSVPFSIDEIKRCATCRGSLRSIGRYGRLIRRAMLDEATKRFIVWSNAQYIPLAKALQIEQDALPEKEDGKAIQALSINGLILPGDVQSQAQTLWSLPGSRYKKLLKLRLDVFRYASMVCIEEQPFKRVLTLTQNPRLRREGVNSDLHSGDSLLQTRASVLAMALLLRTDLVTLSDVINLCQYASTNEQHGYFAFDFSENKQSCEQLIAMASDSSNRLQEVEGHMFYAQYTALERQFLDSEDQQASTKYRLALNHMAKAKQLSETYKYQTRAIHTELVAIEKMLRTGTFYDPVTSDEMKEVLTAMATEFRGTGHWYYCSNGHPFTIGECGMPMQTARCPQCGATIGGQNHAAVEGVSRAADLEEQLRGLAI</sequence>
<keyword evidence="2" id="KW-0963">Cytoplasm</keyword>
<dbReference type="InterPro" id="IPR046439">
    <property type="entry name" value="ZF_RZ_dom"/>
</dbReference>
<comment type="subcellular location">
    <subcellularLocation>
        <location evidence="1">Cytoplasm</location>
    </subcellularLocation>
</comment>
<evidence type="ECO:0000259" key="9">
    <source>
        <dbReference type="PROSITE" id="PS50103"/>
    </source>
</evidence>
<dbReference type="PANTHER" id="PTHR10887">
    <property type="entry name" value="DNA2/NAM7 HELICASE FAMILY"/>
    <property type="match status" value="1"/>
</dbReference>
<dbReference type="PANTHER" id="PTHR10887:SF445">
    <property type="entry name" value="NFX1-TYPE ZINC FINGER-CONTAINING PROTEIN 1"/>
    <property type="match status" value="1"/>
</dbReference>
<evidence type="ECO:0000256" key="6">
    <source>
        <dbReference type="ARBA" id="ARBA00022833"/>
    </source>
</evidence>
<dbReference type="GO" id="GO:0002376">
    <property type="term" value="P:immune system process"/>
    <property type="evidence" value="ECO:0007669"/>
    <property type="project" value="UniProtKB-KW"/>
</dbReference>
<dbReference type="CDD" id="cd17936">
    <property type="entry name" value="EEXXEc_NFX1"/>
    <property type="match status" value="1"/>
</dbReference>
<dbReference type="InterPro" id="IPR041679">
    <property type="entry name" value="DNA2/NAM7-like_C"/>
</dbReference>
<dbReference type="InterPro" id="IPR045055">
    <property type="entry name" value="DNA2/NAM7-like"/>
</dbReference>
<evidence type="ECO:0000256" key="8">
    <source>
        <dbReference type="PROSITE-ProRule" id="PRU00723"/>
    </source>
</evidence>
<evidence type="ECO:0000259" key="10">
    <source>
        <dbReference type="PROSITE" id="PS51981"/>
    </source>
</evidence>
<feature type="zinc finger region" description="C3H1-type" evidence="8">
    <location>
        <begin position="3"/>
        <end position="31"/>
    </location>
</feature>
<protein>
    <recommendedName>
        <fullName evidence="13">NFX1-type zinc finger-containing protein 1</fullName>
    </recommendedName>
</protein>
<evidence type="ECO:0000256" key="3">
    <source>
        <dbReference type="ARBA" id="ARBA00022723"/>
    </source>
</evidence>
<dbReference type="Pfam" id="PF20173">
    <property type="entry name" value="ZnF_RZ-type"/>
    <property type="match status" value="1"/>
</dbReference>
<proteinExistence type="predicted"/>
<dbReference type="Pfam" id="PF13087">
    <property type="entry name" value="AAA_12"/>
    <property type="match status" value="1"/>
</dbReference>
<evidence type="ECO:0000256" key="4">
    <source>
        <dbReference type="ARBA" id="ARBA00022771"/>
    </source>
</evidence>
<dbReference type="InterPro" id="IPR041677">
    <property type="entry name" value="DNA2/NAM7_AAA_11"/>
</dbReference>
<dbReference type="PROSITE" id="PS51981">
    <property type="entry name" value="ZF_RZ"/>
    <property type="match status" value="1"/>
</dbReference>
<dbReference type="GO" id="GO:0004386">
    <property type="term" value="F:helicase activity"/>
    <property type="evidence" value="ECO:0007669"/>
    <property type="project" value="InterPro"/>
</dbReference>
<name>A0A8H3UPG0_VENIN</name>